<dbReference type="GO" id="GO:0004519">
    <property type="term" value="F:endonuclease activity"/>
    <property type="evidence" value="ECO:0007669"/>
    <property type="project" value="UniProtKB-KW"/>
</dbReference>
<gene>
    <name evidence="2" type="ORF">GECvBN3_gp117c</name>
</gene>
<evidence type="ECO:0000313" key="2">
    <source>
        <dbReference type="EMBL" id="QPI14941.1"/>
    </source>
</evidence>
<feature type="domain" description="HNH nuclease" evidence="1">
    <location>
        <begin position="62"/>
        <end position="102"/>
    </location>
</feature>
<evidence type="ECO:0000259" key="1">
    <source>
        <dbReference type="Pfam" id="PF13392"/>
    </source>
</evidence>
<proteinExistence type="predicted"/>
<dbReference type="SUPFAM" id="SSF54060">
    <property type="entry name" value="His-Me finger endonucleases"/>
    <property type="match status" value="1"/>
</dbReference>
<dbReference type="GeneID" id="99978555"/>
<sequence>MIVQEGWTKESARNRFIYNPLTGEILNRINSGRAKKGQIAGYLDKSTGYIRVTLAGKRMKGHQLAFLYMEGYIPDTIDHINRIKSDNRWCNLRESSPQENARNIKARSKSGYLGVGWHKPSQKWWVYTKDVKGAQINGGYFDYTKLEEAVNKANELRQQLHGHTAILEVFNPDQPIPTLEELNK</sequence>
<dbReference type="Proteomes" id="UP000594446">
    <property type="component" value="Segment"/>
</dbReference>
<dbReference type="Pfam" id="PF13392">
    <property type="entry name" value="HNH_3"/>
    <property type="match status" value="1"/>
</dbReference>
<keyword evidence="2" id="KW-0255">Endonuclease</keyword>
<keyword evidence="2" id="KW-0540">Nuclease</keyword>
<name>A0A7S9SRH2_9CAUD</name>
<dbReference type="InterPro" id="IPR044925">
    <property type="entry name" value="His-Me_finger_sf"/>
</dbReference>
<evidence type="ECO:0000313" key="3">
    <source>
        <dbReference type="Proteomes" id="UP000594446"/>
    </source>
</evidence>
<accession>A0A7S9SRH2</accession>
<reference evidence="2 3" key="1">
    <citation type="submission" date="2020-09" db="EMBL/GenBank/DDBJ databases">
        <authorList>
            <person name="Makalatia K."/>
            <person name="Wagemans J."/>
        </authorList>
    </citation>
    <scope>NUCLEOTIDE SEQUENCE [LARGE SCALE GENOMIC DNA]</scope>
</reference>
<dbReference type="RefSeq" id="YP_011815872.1">
    <property type="nucleotide sequence ID" value="NC_103212.1"/>
</dbReference>
<protein>
    <submittedName>
        <fullName evidence="2">HNH homing endonuclease</fullName>
    </submittedName>
</protein>
<keyword evidence="2" id="KW-0378">Hydrolase</keyword>
<organism evidence="2 3">
    <name type="scientific">Salmonella phage GEC_vB_N3</name>
    <dbReference type="NCBI Taxonomy" id="2777377"/>
    <lineage>
        <taxon>Viruses</taxon>
        <taxon>Duplodnaviria</taxon>
        <taxon>Heunggongvirae</taxon>
        <taxon>Uroviricota</taxon>
        <taxon>Caudoviricetes</taxon>
        <taxon>Demerecviridae</taxon>
        <taxon>Markadamsvirinae</taxon>
        <taxon>Epseptimavirus</taxon>
        <taxon>Epseptimavirus N3</taxon>
    </lineage>
</organism>
<dbReference type="Gene3D" id="3.90.75.20">
    <property type="match status" value="1"/>
</dbReference>
<keyword evidence="3" id="KW-1185">Reference proteome</keyword>
<dbReference type="InterPro" id="IPR003615">
    <property type="entry name" value="HNH_nuc"/>
</dbReference>
<dbReference type="EMBL" id="MW006478">
    <property type="protein sequence ID" value="QPI14941.1"/>
    <property type="molecule type" value="Genomic_DNA"/>
</dbReference>